<evidence type="ECO:0000313" key="2">
    <source>
        <dbReference type="Proteomes" id="UP000024900"/>
    </source>
</evidence>
<protein>
    <submittedName>
        <fullName evidence="1">Uncharacterized protein</fullName>
    </submittedName>
</protein>
<sequence>MAITLQQSVQSPQVRLMEEIMRAFPARPIAHNLSEAAAKISRFGAKAHYMQQNGPETLHVVGRTAGKLIRDVAKAMRHRHGDLPALGVKSVQIKSPRVRPDHLPSTQLQVARLDVPRLDQPRFIPCHSRL</sequence>
<comment type="caution">
    <text evidence="1">The sequence shown here is derived from an EMBL/GenBank/DDBJ whole genome shotgun (WGS) entry which is preliminary data.</text>
</comment>
<accession>A0A837CP70</accession>
<gene>
    <name evidence="1" type="ORF">BJA5080_06216</name>
</gene>
<dbReference type="Proteomes" id="UP000024900">
    <property type="component" value="Unassembled WGS sequence"/>
</dbReference>
<dbReference type="AlphaFoldDB" id="A0A837CP70"/>
<dbReference type="EMBL" id="ADOU02000004">
    <property type="protein sequence ID" value="KGJ71140.1"/>
    <property type="molecule type" value="Genomic_DNA"/>
</dbReference>
<evidence type="ECO:0000313" key="1">
    <source>
        <dbReference type="EMBL" id="KGJ71140.1"/>
    </source>
</evidence>
<organism evidence="1 2">
    <name type="scientific">Bradyrhizobium diazoefficiens SEMIA 5080</name>
    <dbReference type="NCBI Taxonomy" id="754504"/>
    <lineage>
        <taxon>Bacteria</taxon>
        <taxon>Pseudomonadati</taxon>
        <taxon>Pseudomonadota</taxon>
        <taxon>Alphaproteobacteria</taxon>
        <taxon>Hyphomicrobiales</taxon>
        <taxon>Nitrobacteraceae</taxon>
        <taxon>Bradyrhizobium</taxon>
    </lineage>
</organism>
<reference evidence="1 2" key="1">
    <citation type="journal article" date="2014" name="BMC Genomics">
        <title>Comparative genomics of Bradyrhizobium japonicum CPAC 15 and Bradyrhizobium diazoefficiens CPAC 7: elite model strains for understanding symbiotic performance with soybean.</title>
        <authorList>
            <person name="Siqueira A.F."/>
            <person name="Ormeno-Orrillo E."/>
            <person name="Souza R.C."/>
            <person name="Rodrigues E.P."/>
            <person name="Almeida L.G."/>
            <person name="Barcellos F.G."/>
            <person name="Batista J.S."/>
            <person name="Nakatami A.S."/>
            <person name="Martinez-Romero E."/>
            <person name="Vasconcelos A.T."/>
            <person name="Hungria M."/>
        </authorList>
    </citation>
    <scope>NUCLEOTIDE SEQUENCE [LARGE SCALE GENOMIC DNA]</scope>
    <source>
        <strain evidence="1 2">SEMIA 5080</strain>
    </source>
</reference>
<proteinExistence type="predicted"/>
<name>A0A837CP70_9BRAD</name>